<protein>
    <submittedName>
        <fullName evidence="1">Uncharacterized protein</fullName>
    </submittedName>
</protein>
<name>X0V117_9ZZZZ</name>
<dbReference type="EMBL" id="BARS01017110">
    <property type="protein sequence ID" value="GAF94340.1"/>
    <property type="molecule type" value="Genomic_DNA"/>
</dbReference>
<comment type="caution">
    <text evidence="1">The sequence shown here is derived from an EMBL/GenBank/DDBJ whole genome shotgun (WGS) entry which is preliminary data.</text>
</comment>
<gene>
    <name evidence="1" type="ORF">S01H1_28035</name>
</gene>
<organism evidence="1">
    <name type="scientific">marine sediment metagenome</name>
    <dbReference type="NCBI Taxonomy" id="412755"/>
    <lineage>
        <taxon>unclassified sequences</taxon>
        <taxon>metagenomes</taxon>
        <taxon>ecological metagenomes</taxon>
    </lineage>
</organism>
<sequence length="34" mass="4058">LAKLAKEQGLHRAALWHLHNGERKTYRGWRCEMP</sequence>
<accession>X0V117</accession>
<proteinExistence type="predicted"/>
<feature type="non-terminal residue" evidence="1">
    <location>
        <position position="1"/>
    </location>
</feature>
<reference evidence="1" key="1">
    <citation type="journal article" date="2014" name="Front. Microbiol.">
        <title>High frequency of phylogenetically diverse reductive dehalogenase-homologous genes in deep subseafloor sedimentary metagenomes.</title>
        <authorList>
            <person name="Kawai M."/>
            <person name="Futagami T."/>
            <person name="Toyoda A."/>
            <person name="Takaki Y."/>
            <person name="Nishi S."/>
            <person name="Hori S."/>
            <person name="Arai W."/>
            <person name="Tsubouchi T."/>
            <person name="Morono Y."/>
            <person name="Uchiyama I."/>
            <person name="Ito T."/>
            <person name="Fujiyama A."/>
            <person name="Inagaki F."/>
            <person name="Takami H."/>
        </authorList>
    </citation>
    <scope>NUCLEOTIDE SEQUENCE</scope>
    <source>
        <strain evidence="1">Expedition CK06-06</strain>
    </source>
</reference>
<dbReference type="AlphaFoldDB" id="X0V117"/>
<evidence type="ECO:0000313" key="1">
    <source>
        <dbReference type="EMBL" id="GAF94340.1"/>
    </source>
</evidence>